<comment type="caution">
    <text evidence="2">The sequence shown here is derived from an EMBL/GenBank/DDBJ whole genome shotgun (WGS) entry which is preliminary data.</text>
</comment>
<reference evidence="2" key="1">
    <citation type="journal article" date="2023" name="Science">
        <title>Genome structures resolve the early diversification of teleost fishes.</title>
        <authorList>
            <person name="Parey E."/>
            <person name="Louis A."/>
            <person name="Montfort J."/>
            <person name="Bouchez O."/>
            <person name="Roques C."/>
            <person name="Iampietro C."/>
            <person name="Lluch J."/>
            <person name="Castinel A."/>
            <person name="Donnadieu C."/>
            <person name="Desvignes T."/>
            <person name="Floi Bucao C."/>
            <person name="Jouanno E."/>
            <person name="Wen M."/>
            <person name="Mejri S."/>
            <person name="Dirks R."/>
            <person name="Jansen H."/>
            <person name="Henkel C."/>
            <person name="Chen W.J."/>
            <person name="Zahm M."/>
            <person name="Cabau C."/>
            <person name="Klopp C."/>
            <person name="Thompson A.W."/>
            <person name="Robinson-Rechavi M."/>
            <person name="Braasch I."/>
            <person name="Lecointre G."/>
            <person name="Bobe J."/>
            <person name="Postlethwait J.H."/>
            <person name="Berthelot C."/>
            <person name="Roest Crollius H."/>
            <person name="Guiguen Y."/>
        </authorList>
    </citation>
    <scope>NUCLEOTIDE SEQUENCE</scope>
    <source>
        <strain evidence="2">WJC10195</strain>
    </source>
</reference>
<accession>A0A9Q1EPR6</accession>
<feature type="region of interest" description="Disordered" evidence="1">
    <location>
        <begin position="44"/>
        <end position="70"/>
    </location>
</feature>
<evidence type="ECO:0000313" key="2">
    <source>
        <dbReference type="EMBL" id="KAJ8342621.1"/>
    </source>
</evidence>
<dbReference type="Proteomes" id="UP001152622">
    <property type="component" value="Chromosome 14"/>
</dbReference>
<protein>
    <submittedName>
        <fullName evidence="2">Uncharacterized protein</fullName>
    </submittedName>
</protein>
<name>A0A9Q1EPR6_SYNKA</name>
<keyword evidence="3" id="KW-1185">Reference proteome</keyword>
<proteinExistence type="predicted"/>
<gene>
    <name evidence="2" type="ORF">SKAU_G00325490</name>
</gene>
<evidence type="ECO:0000313" key="3">
    <source>
        <dbReference type="Proteomes" id="UP001152622"/>
    </source>
</evidence>
<dbReference type="EMBL" id="JAINUF010000014">
    <property type="protein sequence ID" value="KAJ8342621.1"/>
    <property type="molecule type" value="Genomic_DNA"/>
</dbReference>
<dbReference type="AlphaFoldDB" id="A0A9Q1EPR6"/>
<evidence type="ECO:0000256" key="1">
    <source>
        <dbReference type="SAM" id="MobiDB-lite"/>
    </source>
</evidence>
<organism evidence="2 3">
    <name type="scientific">Synaphobranchus kaupii</name>
    <name type="common">Kaup's arrowtooth eel</name>
    <dbReference type="NCBI Taxonomy" id="118154"/>
    <lineage>
        <taxon>Eukaryota</taxon>
        <taxon>Metazoa</taxon>
        <taxon>Chordata</taxon>
        <taxon>Craniata</taxon>
        <taxon>Vertebrata</taxon>
        <taxon>Euteleostomi</taxon>
        <taxon>Actinopterygii</taxon>
        <taxon>Neopterygii</taxon>
        <taxon>Teleostei</taxon>
        <taxon>Anguilliformes</taxon>
        <taxon>Synaphobranchidae</taxon>
        <taxon>Synaphobranchus</taxon>
    </lineage>
</organism>
<sequence>MRCCGLLTLLPSGYGMPPHTAGWALVPFDSLPLLVTERMKIPRSPGICHRSHPHSAQSPSSVRDDTGPSGLLTVQVSKRHFTPSSLAPAAPC</sequence>